<comment type="caution">
    <text evidence="1">The sequence shown here is derived from an EMBL/GenBank/DDBJ whole genome shotgun (WGS) entry which is preliminary data.</text>
</comment>
<dbReference type="EMBL" id="JAIWYP010000008">
    <property type="protein sequence ID" value="KAH3789463.1"/>
    <property type="molecule type" value="Genomic_DNA"/>
</dbReference>
<organism evidence="1 2">
    <name type="scientific">Dreissena polymorpha</name>
    <name type="common">Zebra mussel</name>
    <name type="synonym">Mytilus polymorpha</name>
    <dbReference type="NCBI Taxonomy" id="45954"/>
    <lineage>
        <taxon>Eukaryota</taxon>
        <taxon>Metazoa</taxon>
        <taxon>Spiralia</taxon>
        <taxon>Lophotrochozoa</taxon>
        <taxon>Mollusca</taxon>
        <taxon>Bivalvia</taxon>
        <taxon>Autobranchia</taxon>
        <taxon>Heteroconchia</taxon>
        <taxon>Euheterodonta</taxon>
        <taxon>Imparidentia</taxon>
        <taxon>Neoheterodontei</taxon>
        <taxon>Myida</taxon>
        <taxon>Dreissenoidea</taxon>
        <taxon>Dreissenidae</taxon>
        <taxon>Dreissena</taxon>
    </lineage>
</organism>
<accession>A0A9D4F1S7</accession>
<reference evidence="1" key="2">
    <citation type="submission" date="2020-11" db="EMBL/GenBank/DDBJ databases">
        <authorList>
            <person name="McCartney M.A."/>
            <person name="Auch B."/>
            <person name="Kono T."/>
            <person name="Mallez S."/>
            <person name="Becker A."/>
            <person name="Gohl D.M."/>
            <person name="Silverstein K.A.T."/>
            <person name="Koren S."/>
            <person name="Bechman K.B."/>
            <person name="Herman A."/>
            <person name="Abrahante J.E."/>
            <person name="Garbe J."/>
        </authorList>
    </citation>
    <scope>NUCLEOTIDE SEQUENCE</scope>
    <source>
        <strain evidence="1">Duluth1</strain>
        <tissue evidence="1">Whole animal</tissue>
    </source>
</reference>
<evidence type="ECO:0000313" key="2">
    <source>
        <dbReference type="Proteomes" id="UP000828390"/>
    </source>
</evidence>
<gene>
    <name evidence="1" type="ORF">DPMN_167644</name>
</gene>
<keyword evidence="2" id="KW-1185">Reference proteome</keyword>
<dbReference type="AlphaFoldDB" id="A0A9D4F1S7"/>
<proteinExistence type="predicted"/>
<name>A0A9D4F1S7_DREPO</name>
<reference evidence="1" key="1">
    <citation type="journal article" date="2019" name="bioRxiv">
        <title>The Genome of the Zebra Mussel, Dreissena polymorpha: A Resource for Invasive Species Research.</title>
        <authorList>
            <person name="McCartney M.A."/>
            <person name="Auch B."/>
            <person name="Kono T."/>
            <person name="Mallez S."/>
            <person name="Zhang Y."/>
            <person name="Obille A."/>
            <person name="Becker A."/>
            <person name="Abrahante J.E."/>
            <person name="Garbe J."/>
            <person name="Badalamenti J.P."/>
            <person name="Herman A."/>
            <person name="Mangelson H."/>
            <person name="Liachko I."/>
            <person name="Sullivan S."/>
            <person name="Sone E.D."/>
            <person name="Koren S."/>
            <person name="Silverstein K.A.T."/>
            <person name="Beckman K.B."/>
            <person name="Gohl D.M."/>
        </authorList>
    </citation>
    <scope>NUCLEOTIDE SEQUENCE</scope>
    <source>
        <strain evidence="1">Duluth1</strain>
        <tissue evidence="1">Whole animal</tissue>
    </source>
</reference>
<dbReference type="Proteomes" id="UP000828390">
    <property type="component" value="Unassembled WGS sequence"/>
</dbReference>
<protein>
    <submittedName>
        <fullName evidence="1">Uncharacterized protein</fullName>
    </submittedName>
</protein>
<evidence type="ECO:0000313" key="1">
    <source>
        <dbReference type="EMBL" id="KAH3789463.1"/>
    </source>
</evidence>
<sequence>MVPVKWSEGHVFDPHCRGVLQIPPKIPSTGSTKAQYSLNSQIASMIKRRPATIWKKKKGFYPGSRKIFTG</sequence>